<feature type="region of interest" description="Disordered" evidence="1">
    <location>
        <begin position="243"/>
        <end position="429"/>
    </location>
</feature>
<dbReference type="EMBL" id="MU004332">
    <property type="protein sequence ID" value="KAF2656807.1"/>
    <property type="molecule type" value="Genomic_DNA"/>
</dbReference>
<gene>
    <name evidence="3" type="ORF">K491DRAFT_596295</name>
</gene>
<dbReference type="SMART" id="SM00315">
    <property type="entry name" value="RGS"/>
    <property type="match status" value="1"/>
</dbReference>
<feature type="non-terminal residue" evidence="3">
    <location>
        <position position="1"/>
    </location>
</feature>
<accession>A0A6A6TBX7</accession>
<dbReference type="Gene3D" id="1.10.167.10">
    <property type="entry name" value="Regulator of G-protein Signalling 4, domain 2"/>
    <property type="match status" value="1"/>
</dbReference>
<feature type="compositionally biased region" description="Polar residues" evidence="1">
    <location>
        <begin position="373"/>
        <end position="383"/>
    </location>
</feature>
<dbReference type="PANTHER" id="PTHR10845:SF267">
    <property type="entry name" value="REGULATOR OF G PROTEIN SIGNALING DOMAIN PROTEIN (AFU_ORTHOLOGUE AFUA_6G06860)"/>
    <property type="match status" value="1"/>
</dbReference>
<evidence type="ECO:0000256" key="1">
    <source>
        <dbReference type="SAM" id="MobiDB-lite"/>
    </source>
</evidence>
<reference evidence="3" key="1">
    <citation type="journal article" date="2020" name="Stud. Mycol.">
        <title>101 Dothideomycetes genomes: a test case for predicting lifestyles and emergence of pathogens.</title>
        <authorList>
            <person name="Haridas S."/>
            <person name="Albert R."/>
            <person name="Binder M."/>
            <person name="Bloem J."/>
            <person name="Labutti K."/>
            <person name="Salamov A."/>
            <person name="Andreopoulos B."/>
            <person name="Baker S."/>
            <person name="Barry K."/>
            <person name="Bills G."/>
            <person name="Bluhm B."/>
            <person name="Cannon C."/>
            <person name="Castanera R."/>
            <person name="Culley D."/>
            <person name="Daum C."/>
            <person name="Ezra D."/>
            <person name="Gonzalez J."/>
            <person name="Henrissat B."/>
            <person name="Kuo A."/>
            <person name="Liang C."/>
            <person name="Lipzen A."/>
            <person name="Lutzoni F."/>
            <person name="Magnuson J."/>
            <person name="Mondo S."/>
            <person name="Nolan M."/>
            <person name="Ohm R."/>
            <person name="Pangilinan J."/>
            <person name="Park H.-J."/>
            <person name="Ramirez L."/>
            <person name="Alfaro M."/>
            <person name="Sun H."/>
            <person name="Tritt A."/>
            <person name="Yoshinaga Y."/>
            <person name="Zwiers L.-H."/>
            <person name="Turgeon B."/>
            <person name="Goodwin S."/>
            <person name="Spatafora J."/>
            <person name="Crous P."/>
            <person name="Grigoriev I."/>
        </authorList>
    </citation>
    <scope>NUCLEOTIDE SEQUENCE</scope>
    <source>
        <strain evidence="3">CBS 122681</strain>
    </source>
</reference>
<feature type="compositionally biased region" description="Low complexity" evidence="1">
    <location>
        <begin position="335"/>
        <end position="348"/>
    </location>
</feature>
<keyword evidence="4" id="KW-1185">Reference proteome</keyword>
<feature type="compositionally biased region" description="Low complexity" evidence="1">
    <location>
        <begin position="307"/>
        <end position="320"/>
    </location>
</feature>
<dbReference type="CDD" id="cd07440">
    <property type="entry name" value="RGS"/>
    <property type="match status" value="1"/>
</dbReference>
<protein>
    <submittedName>
        <fullName evidence="3">Regulator of G protein signaling superfamily</fullName>
    </submittedName>
</protein>
<feature type="compositionally biased region" description="Low complexity" evidence="1">
    <location>
        <begin position="244"/>
        <end position="261"/>
    </location>
</feature>
<dbReference type="OrthoDB" id="10266999at2759"/>
<dbReference type="PROSITE" id="PS50132">
    <property type="entry name" value="RGS"/>
    <property type="match status" value="1"/>
</dbReference>
<dbReference type="PANTHER" id="PTHR10845">
    <property type="entry name" value="REGULATOR OF G PROTEIN SIGNALING"/>
    <property type="match status" value="1"/>
</dbReference>
<dbReference type="Pfam" id="PF00615">
    <property type="entry name" value="RGS"/>
    <property type="match status" value="1"/>
</dbReference>
<dbReference type="Proteomes" id="UP000799324">
    <property type="component" value="Unassembled WGS sequence"/>
</dbReference>
<evidence type="ECO:0000313" key="3">
    <source>
        <dbReference type="EMBL" id="KAF2656807.1"/>
    </source>
</evidence>
<dbReference type="SUPFAM" id="SSF48097">
    <property type="entry name" value="Regulator of G-protein signaling, RGS"/>
    <property type="match status" value="1"/>
</dbReference>
<evidence type="ECO:0000259" key="2">
    <source>
        <dbReference type="PROSITE" id="PS50132"/>
    </source>
</evidence>
<proteinExistence type="predicted"/>
<organism evidence="3 4">
    <name type="scientific">Lophiostoma macrostomum CBS 122681</name>
    <dbReference type="NCBI Taxonomy" id="1314788"/>
    <lineage>
        <taxon>Eukaryota</taxon>
        <taxon>Fungi</taxon>
        <taxon>Dikarya</taxon>
        <taxon>Ascomycota</taxon>
        <taxon>Pezizomycotina</taxon>
        <taxon>Dothideomycetes</taxon>
        <taxon>Pleosporomycetidae</taxon>
        <taxon>Pleosporales</taxon>
        <taxon>Lophiostomataceae</taxon>
        <taxon>Lophiostoma</taxon>
    </lineage>
</organism>
<evidence type="ECO:0000313" key="4">
    <source>
        <dbReference type="Proteomes" id="UP000799324"/>
    </source>
</evidence>
<sequence>VKLAQPFRTDFCSCTAIDDQSKTNARRVYKQLWRGVMISRKTGGQSLSIRTSSSTASSPTISTIEGEDEDVKMAMTDSYSSQKPLTVSIPRNIQSAANRRPNLSEILANTAPPPWTLSSFMAFLSQNHCLENLEFTMDASRYRKHYSKMVNRHPGSPISPLSDECAYVLMLWRRLIDAYIRESGPREVNLPADVRDTLLNLSDSYVPPHPSALDEAVSKIYELMEESVLVSFLNSVCPQSAFPTTSSHDSHSSSLSRSQTRSYDERTIYHTRSHQPHVPAHQRASAPSSLTSGFMHPRPFSHSRFNSQPATASSASSPSARVTPGYGSGSEALTDDSGSGSPSGMSGPLTPPGTPPMSDISMSDYHQYYDGTGPNSGTPSPRTSRGEHNGIATATRDSWKRMSSKLWPKKRSGGALREEEMGAVEGGLF</sequence>
<dbReference type="AlphaFoldDB" id="A0A6A6TBX7"/>
<feature type="domain" description="RGS" evidence="2">
    <location>
        <begin position="120"/>
        <end position="235"/>
    </location>
</feature>
<name>A0A6A6TBX7_9PLEO</name>
<dbReference type="InterPro" id="IPR016137">
    <property type="entry name" value="RGS"/>
</dbReference>
<dbReference type="InterPro" id="IPR036305">
    <property type="entry name" value="RGS_sf"/>
</dbReference>
<dbReference type="InterPro" id="IPR044926">
    <property type="entry name" value="RGS_subdomain_2"/>
</dbReference>